<accession>A0A9R1V8C9</accession>
<dbReference type="EMBL" id="NBSK02000006">
    <property type="protein sequence ID" value="KAJ0200292.1"/>
    <property type="molecule type" value="Genomic_DNA"/>
</dbReference>
<evidence type="ECO:0000313" key="1">
    <source>
        <dbReference type="EMBL" id="KAJ0200292.1"/>
    </source>
</evidence>
<proteinExistence type="predicted"/>
<keyword evidence="2" id="KW-1185">Reference proteome</keyword>
<dbReference type="PANTHER" id="PTHR35750:SF1">
    <property type="entry name" value="PHOSPHOLIPID HYDROPEROXIDE GLUTATHIONE PEROXIDASE"/>
    <property type="match status" value="1"/>
</dbReference>
<dbReference type="PANTHER" id="PTHR35750">
    <property type="entry name" value="PHOSPHOLIPID HYDROPEROXIDE GLUTATHIONE PEROXIDASE"/>
    <property type="match status" value="1"/>
</dbReference>
<evidence type="ECO:0000313" key="2">
    <source>
        <dbReference type="Proteomes" id="UP000235145"/>
    </source>
</evidence>
<organism evidence="1 2">
    <name type="scientific">Lactuca sativa</name>
    <name type="common">Garden lettuce</name>
    <dbReference type="NCBI Taxonomy" id="4236"/>
    <lineage>
        <taxon>Eukaryota</taxon>
        <taxon>Viridiplantae</taxon>
        <taxon>Streptophyta</taxon>
        <taxon>Embryophyta</taxon>
        <taxon>Tracheophyta</taxon>
        <taxon>Spermatophyta</taxon>
        <taxon>Magnoliopsida</taxon>
        <taxon>eudicotyledons</taxon>
        <taxon>Gunneridae</taxon>
        <taxon>Pentapetalae</taxon>
        <taxon>asterids</taxon>
        <taxon>campanulids</taxon>
        <taxon>Asterales</taxon>
        <taxon>Asteraceae</taxon>
        <taxon>Cichorioideae</taxon>
        <taxon>Cichorieae</taxon>
        <taxon>Lactucinae</taxon>
        <taxon>Lactuca</taxon>
    </lineage>
</organism>
<protein>
    <submittedName>
        <fullName evidence="1">Uncharacterized protein</fullName>
    </submittedName>
</protein>
<name>A0A9R1V8C9_LACSA</name>
<sequence>MGLFKKIAGYLGLGNHDLHEVNKEYDDDKDISGNNNLNSTEEIHHHNYSNLPRKGFSVPVKVPIDRGQQIGPVLVPCVAGDGGVQGLGWYARRLKIDEDGDVADEFLVENILETEEIHQQQKQQFVPKFEVKLNMKSAKARNPILSREGRIQHYVEYRGRLLLA</sequence>
<dbReference type="AlphaFoldDB" id="A0A9R1V8C9"/>
<reference evidence="1 2" key="1">
    <citation type="journal article" date="2017" name="Nat. Commun.">
        <title>Genome assembly with in vitro proximity ligation data and whole-genome triplication in lettuce.</title>
        <authorList>
            <person name="Reyes-Chin-Wo S."/>
            <person name="Wang Z."/>
            <person name="Yang X."/>
            <person name="Kozik A."/>
            <person name="Arikit S."/>
            <person name="Song C."/>
            <person name="Xia L."/>
            <person name="Froenicke L."/>
            <person name="Lavelle D.O."/>
            <person name="Truco M.J."/>
            <person name="Xia R."/>
            <person name="Zhu S."/>
            <person name="Xu C."/>
            <person name="Xu H."/>
            <person name="Xu X."/>
            <person name="Cox K."/>
            <person name="Korf I."/>
            <person name="Meyers B.C."/>
            <person name="Michelmore R.W."/>
        </authorList>
    </citation>
    <scope>NUCLEOTIDE SEQUENCE [LARGE SCALE GENOMIC DNA]</scope>
    <source>
        <strain evidence="2">cv. Salinas</strain>
        <tissue evidence="1">Seedlings</tissue>
    </source>
</reference>
<dbReference type="OrthoDB" id="550279at2759"/>
<gene>
    <name evidence="1" type="ORF">LSAT_V11C600324460</name>
</gene>
<dbReference type="Proteomes" id="UP000235145">
    <property type="component" value="Unassembled WGS sequence"/>
</dbReference>
<comment type="caution">
    <text evidence="1">The sequence shown here is derived from an EMBL/GenBank/DDBJ whole genome shotgun (WGS) entry which is preliminary data.</text>
</comment>